<comment type="similarity">
    <text evidence="2">Belongs to the DNA2/NAM7 helicase family. SDE3 subfamily.</text>
</comment>
<dbReference type="STRING" id="1157962.A0A250XM35"/>
<dbReference type="Gene3D" id="3.40.50.300">
    <property type="entry name" value="P-loop containing nucleotide triphosphate hydrolases"/>
    <property type="match status" value="1"/>
</dbReference>
<keyword evidence="3" id="KW-0963">Cytoplasm</keyword>
<gene>
    <name evidence="10" type="ORF">CEUSTIGMA_g11551.t1</name>
</gene>
<keyword evidence="4" id="KW-0547">Nucleotide-binding</keyword>
<dbReference type="OrthoDB" id="6513042at2759"/>
<evidence type="ECO:0000256" key="7">
    <source>
        <dbReference type="ARBA" id="ARBA00022840"/>
    </source>
</evidence>
<dbReference type="GO" id="GO:0005737">
    <property type="term" value="C:cytoplasm"/>
    <property type="evidence" value="ECO:0007669"/>
    <property type="project" value="UniProtKB-SubCell"/>
</dbReference>
<dbReference type="PANTHER" id="PTHR45418:SF1">
    <property type="entry name" value="CANCER_TESTIS ANTIGEN 55"/>
    <property type="match status" value="1"/>
</dbReference>
<comment type="subcellular location">
    <subcellularLocation>
        <location evidence="1">Cytoplasm</location>
    </subcellularLocation>
</comment>
<dbReference type="GO" id="GO:0004386">
    <property type="term" value="F:helicase activity"/>
    <property type="evidence" value="ECO:0007669"/>
    <property type="project" value="UniProtKB-KW"/>
</dbReference>
<proteinExistence type="inferred from homology"/>
<sequence>MLCAVSQLKPVFQVTLSDIQGVTLHGRPVALPPGKSYTVSAHILSDHIGVFRTVVVLDFGPHGMIGRGLTIRYERDENSGGAPPLPDIRPKEPFKPRAERMKVVRSADVEEGVPPPSSGFKFIRRPYGSYKPPAKLMDLFDAGRANGSLASLLPREPIQNIPAYIEKMVTLLHIEELQHELEVRMYDMQEAELKGNRGQYLSLEVAGLAEGRPSVLKGDAIFVRPATSLEGSKECKGYVHAVQKETIDLKFSPRFHGSWIQGSKYHVRFGINRSSFYFMQDALHRIAPSYHSTGPHQALILPSLYTGAVTPINDHDMFHVNSMQFKELHPSPPLPAVPVNQVGGCSFPNAAQQAAISAVLSPSTSPLPRVIFGPPGTGKTSTLVEAIIQVLRTQPDARVLACAPSNSAADLLASRVLQSRPPSEMLRLVAYSRPKEDMPVKLFNSGVTNWDHQANAFAMPSEADLRRPKTRIIVCTCLMAAKLWCAGAPEGFFSHIFVDEAGHAEEPLLMCAWLGTPAPQEAPGWFWQVIPCNLGPSFCHASQERKAWAAAPWSALCLLNQLTQWGQLLVKVRMQSSNQWALTSPS</sequence>
<accession>A0A250XM35</accession>
<keyword evidence="6" id="KW-0347">Helicase</keyword>
<name>A0A250XM35_9CHLO</name>
<keyword evidence="7" id="KW-0067">ATP-binding</keyword>
<feature type="domain" description="DNA2/NAM7 helicase helicase" evidence="8">
    <location>
        <begin position="349"/>
        <end position="432"/>
    </location>
</feature>
<dbReference type="InterPro" id="IPR027417">
    <property type="entry name" value="P-loop_NTPase"/>
</dbReference>
<evidence type="ECO:0000256" key="2">
    <source>
        <dbReference type="ARBA" id="ARBA00005601"/>
    </source>
</evidence>
<dbReference type="InterPro" id="IPR049080">
    <property type="entry name" value="MOV-10-like_beta-barrel"/>
</dbReference>
<dbReference type="GO" id="GO:0005524">
    <property type="term" value="F:ATP binding"/>
    <property type="evidence" value="ECO:0007669"/>
    <property type="project" value="UniProtKB-KW"/>
</dbReference>
<dbReference type="SUPFAM" id="SSF52540">
    <property type="entry name" value="P-loop containing nucleoside triphosphate hydrolases"/>
    <property type="match status" value="1"/>
</dbReference>
<dbReference type="InterPro" id="IPR041677">
    <property type="entry name" value="DNA2/NAM7_AAA_11"/>
</dbReference>
<dbReference type="GO" id="GO:0016787">
    <property type="term" value="F:hydrolase activity"/>
    <property type="evidence" value="ECO:0007669"/>
    <property type="project" value="UniProtKB-KW"/>
</dbReference>
<dbReference type="Pfam" id="PF21634">
    <property type="entry name" value="MOV-10_beta-barrel"/>
    <property type="match status" value="1"/>
</dbReference>
<dbReference type="EMBL" id="BEGY01000117">
    <property type="protein sequence ID" value="GAX84128.1"/>
    <property type="molecule type" value="Genomic_DNA"/>
</dbReference>
<dbReference type="PANTHER" id="PTHR45418">
    <property type="entry name" value="CANCER/TESTIS ANTIGEN 55"/>
    <property type="match status" value="1"/>
</dbReference>
<evidence type="ECO:0000256" key="1">
    <source>
        <dbReference type="ARBA" id="ARBA00004496"/>
    </source>
</evidence>
<comment type="caution">
    <text evidence="10">The sequence shown here is derived from an EMBL/GenBank/DDBJ whole genome shotgun (WGS) entry which is preliminary data.</text>
</comment>
<dbReference type="Pfam" id="PF13086">
    <property type="entry name" value="AAA_11"/>
    <property type="match status" value="1"/>
</dbReference>
<keyword evidence="11" id="KW-1185">Reference proteome</keyword>
<evidence type="ECO:0000259" key="8">
    <source>
        <dbReference type="Pfam" id="PF13086"/>
    </source>
</evidence>
<evidence type="ECO:0000259" key="9">
    <source>
        <dbReference type="Pfam" id="PF21634"/>
    </source>
</evidence>
<evidence type="ECO:0000256" key="3">
    <source>
        <dbReference type="ARBA" id="ARBA00022490"/>
    </source>
</evidence>
<keyword evidence="5" id="KW-0378">Hydrolase</keyword>
<evidence type="ECO:0000256" key="4">
    <source>
        <dbReference type="ARBA" id="ARBA00022741"/>
    </source>
</evidence>
<dbReference type="Proteomes" id="UP000232323">
    <property type="component" value="Unassembled WGS sequence"/>
</dbReference>
<protein>
    <submittedName>
        <fullName evidence="10">Uncharacterized protein</fullName>
    </submittedName>
</protein>
<evidence type="ECO:0000313" key="11">
    <source>
        <dbReference type="Proteomes" id="UP000232323"/>
    </source>
</evidence>
<evidence type="ECO:0000256" key="6">
    <source>
        <dbReference type="ARBA" id="ARBA00022806"/>
    </source>
</evidence>
<evidence type="ECO:0000313" key="10">
    <source>
        <dbReference type="EMBL" id="GAX84128.1"/>
    </source>
</evidence>
<feature type="domain" description="Helicase MOV-10-like beta-barrel" evidence="9">
    <location>
        <begin position="186"/>
        <end position="269"/>
    </location>
</feature>
<reference evidence="10 11" key="1">
    <citation type="submission" date="2017-08" db="EMBL/GenBank/DDBJ databases">
        <title>Acidophilic green algal genome provides insights into adaptation to an acidic environment.</title>
        <authorList>
            <person name="Hirooka S."/>
            <person name="Hirose Y."/>
            <person name="Kanesaki Y."/>
            <person name="Higuchi S."/>
            <person name="Fujiwara T."/>
            <person name="Onuma R."/>
            <person name="Era A."/>
            <person name="Ohbayashi R."/>
            <person name="Uzuka A."/>
            <person name="Nozaki H."/>
            <person name="Yoshikawa H."/>
            <person name="Miyagishima S.Y."/>
        </authorList>
    </citation>
    <scope>NUCLEOTIDE SEQUENCE [LARGE SCALE GENOMIC DNA]</scope>
    <source>
        <strain evidence="10 11">NIES-2499</strain>
    </source>
</reference>
<evidence type="ECO:0000256" key="5">
    <source>
        <dbReference type="ARBA" id="ARBA00022801"/>
    </source>
</evidence>
<organism evidence="10 11">
    <name type="scientific">Chlamydomonas eustigma</name>
    <dbReference type="NCBI Taxonomy" id="1157962"/>
    <lineage>
        <taxon>Eukaryota</taxon>
        <taxon>Viridiplantae</taxon>
        <taxon>Chlorophyta</taxon>
        <taxon>core chlorophytes</taxon>
        <taxon>Chlorophyceae</taxon>
        <taxon>CS clade</taxon>
        <taxon>Chlamydomonadales</taxon>
        <taxon>Chlamydomonadaceae</taxon>
        <taxon>Chlamydomonas</taxon>
    </lineage>
</organism>
<dbReference type="AlphaFoldDB" id="A0A250XM35"/>